<dbReference type="AlphaFoldDB" id="A0A9J6FF58"/>
<evidence type="ECO:0000256" key="1">
    <source>
        <dbReference type="SAM" id="MobiDB-lite"/>
    </source>
</evidence>
<evidence type="ECO:0000313" key="3">
    <source>
        <dbReference type="Proteomes" id="UP000821853"/>
    </source>
</evidence>
<dbReference type="Proteomes" id="UP000821853">
    <property type="component" value="Chromosome 1"/>
</dbReference>
<dbReference type="OMA" id="EHERHNH"/>
<accession>A0A9J6FF58</accession>
<proteinExistence type="predicted"/>
<name>A0A9J6FF58_HAELO</name>
<feature type="region of interest" description="Disordered" evidence="1">
    <location>
        <begin position="18"/>
        <end position="57"/>
    </location>
</feature>
<protein>
    <submittedName>
        <fullName evidence="2">Uncharacterized protein</fullName>
    </submittedName>
</protein>
<sequence length="189" mass="22450">MKKDAIVRAIENLNLSSEDIKETWNEIQKQQEQEREKKREEQEHQERREQHERQEKREQQECQLKQQECQLKQQECQLKQKEPEVEQLRLEVEMRKMAEVQGVEVAGRQNLCDLSKLMQPFKVGQDVGLFLVNFERTCEKAKLGRSTWARNLLSLLPCEAADVIARLPVEDADNYDKVKDSLLKRFRLS</sequence>
<dbReference type="PANTHER" id="PTHR46888:SF11">
    <property type="entry name" value="SCAN BOX DOMAIN-CONTAINING PROTEIN"/>
    <property type="match status" value="1"/>
</dbReference>
<comment type="caution">
    <text evidence="2">The sequence shown here is derived from an EMBL/GenBank/DDBJ whole genome shotgun (WGS) entry which is preliminary data.</text>
</comment>
<keyword evidence="3" id="KW-1185">Reference proteome</keyword>
<dbReference type="EMBL" id="JABSTR010000001">
    <property type="protein sequence ID" value="KAH9361351.1"/>
    <property type="molecule type" value="Genomic_DNA"/>
</dbReference>
<gene>
    <name evidence="2" type="ORF">HPB48_006913</name>
</gene>
<organism evidence="2 3">
    <name type="scientific">Haemaphysalis longicornis</name>
    <name type="common">Bush tick</name>
    <dbReference type="NCBI Taxonomy" id="44386"/>
    <lineage>
        <taxon>Eukaryota</taxon>
        <taxon>Metazoa</taxon>
        <taxon>Ecdysozoa</taxon>
        <taxon>Arthropoda</taxon>
        <taxon>Chelicerata</taxon>
        <taxon>Arachnida</taxon>
        <taxon>Acari</taxon>
        <taxon>Parasitiformes</taxon>
        <taxon>Ixodida</taxon>
        <taxon>Ixodoidea</taxon>
        <taxon>Ixodidae</taxon>
        <taxon>Haemaphysalinae</taxon>
        <taxon>Haemaphysalis</taxon>
    </lineage>
</organism>
<evidence type="ECO:0000313" key="2">
    <source>
        <dbReference type="EMBL" id="KAH9361351.1"/>
    </source>
</evidence>
<dbReference type="VEuPathDB" id="VectorBase:HLOH_056884"/>
<dbReference type="PANTHER" id="PTHR46888">
    <property type="entry name" value="ZINC KNUCKLE DOMAINCONTAINING PROTEIN-RELATED"/>
    <property type="match status" value="1"/>
</dbReference>
<reference evidence="2 3" key="1">
    <citation type="journal article" date="2020" name="Cell">
        <title>Large-Scale Comparative Analyses of Tick Genomes Elucidate Their Genetic Diversity and Vector Capacities.</title>
        <authorList>
            <consortium name="Tick Genome and Microbiome Consortium (TIGMIC)"/>
            <person name="Jia N."/>
            <person name="Wang J."/>
            <person name="Shi W."/>
            <person name="Du L."/>
            <person name="Sun Y."/>
            <person name="Zhan W."/>
            <person name="Jiang J.F."/>
            <person name="Wang Q."/>
            <person name="Zhang B."/>
            <person name="Ji P."/>
            <person name="Bell-Sakyi L."/>
            <person name="Cui X.M."/>
            <person name="Yuan T.T."/>
            <person name="Jiang B.G."/>
            <person name="Yang W.F."/>
            <person name="Lam T.T."/>
            <person name="Chang Q.C."/>
            <person name="Ding S.J."/>
            <person name="Wang X.J."/>
            <person name="Zhu J.G."/>
            <person name="Ruan X.D."/>
            <person name="Zhao L."/>
            <person name="Wei J.T."/>
            <person name="Ye R.Z."/>
            <person name="Que T.C."/>
            <person name="Du C.H."/>
            <person name="Zhou Y.H."/>
            <person name="Cheng J.X."/>
            <person name="Dai P.F."/>
            <person name="Guo W.B."/>
            <person name="Han X.H."/>
            <person name="Huang E.J."/>
            <person name="Li L.F."/>
            <person name="Wei W."/>
            <person name="Gao Y.C."/>
            <person name="Liu J.Z."/>
            <person name="Shao H.Z."/>
            <person name="Wang X."/>
            <person name="Wang C.C."/>
            <person name="Yang T.C."/>
            <person name="Huo Q.B."/>
            <person name="Li W."/>
            <person name="Chen H.Y."/>
            <person name="Chen S.E."/>
            <person name="Zhou L.G."/>
            <person name="Ni X.B."/>
            <person name="Tian J.H."/>
            <person name="Sheng Y."/>
            <person name="Liu T."/>
            <person name="Pan Y.S."/>
            <person name="Xia L.Y."/>
            <person name="Li J."/>
            <person name="Zhao F."/>
            <person name="Cao W.C."/>
        </authorList>
    </citation>
    <scope>NUCLEOTIDE SEQUENCE [LARGE SCALE GENOMIC DNA]</scope>
    <source>
        <strain evidence="2">HaeL-2018</strain>
    </source>
</reference>
<dbReference type="OrthoDB" id="6432704at2759"/>